<evidence type="ECO:0000313" key="2">
    <source>
        <dbReference type="Proteomes" id="UP001500604"/>
    </source>
</evidence>
<evidence type="ECO:0000313" key="1">
    <source>
        <dbReference type="EMBL" id="GAA4650419.1"/>
    </source>
</evidence>
<dbReference type="Proteomes" id="UP001500604">
    <property type="component" value="Unassembled WGS sequence"/>
</dbReference>
<organism evidence="1 2">
    <name type="scientific">Kistimonas scapharcae</name>
    <dbReference type="NCBI Taxonomy" id="1036133"/>
    <lineage>
        <taxon>Bacteria</taxon>
        <taxon>Pseudomonadati</taxon>
        <taxon>Pseudomonadota</taxon>
        <taxon>Gammaproteobacteria</taxon>
        <taxon>Oceanospirillales</taxon>
        <taxon>Endozoicomonadaceae</taxon>
        <taxon>Kistimonas</taxon>
    </lineage>
</organism>
<dbReference type="Pfam" id="PF09615">
    <property type="entry name" value="Cas_Csy3"/>
    <property type="match status" value="1"/>
</dbReference>
<comment type="caution">
    <text evidence="1">The sequence shown here is derived from an EMBL/GenBank/DDBJ whole genome shotgun (WGS) entry which is preliminary data.</text>
</comment>
<dbReference type="RefSeq" id="WP_345196593.1">
    <property type="nucleotide sequence ID" value="NZ_BAABFL010000394.1"/>
</dbReference>
<keyword evidence="2" id="KW-1185">Reference proteome</keyword>
<reference evidence="2" key="1">
    <citation type="journal article" date="2019" name="Int. J. Syst. Evol. Microbiol.">
        <title>The Global Catalogue of Microorganisms (GCM) 10K type strain sequencing project: providing services to taxonomists for standard genome sequencing and annotation.</title>
        <authorList>
            <consortium name="The Broad Institute Genomics Platform"/>
            <consortium name="The Broad Institute Genome Sequencing Center for Infectious Disease"/>
            <person name="Wu L."/>
            <person name="Ma J."/>
        </authorList>
    </citation>
    <scope>NUCLEOTIDE SEQUENCE [LARGE SCALE GENOMIC DNA]</scope>
    <source>
        <strain evidence="2">JCM 17805</strain>
    </source>
</reference>
<name>A0ABP8V4E4_9GAMM</name>
<dbReference type="NCBIfam" id="TIGR02566">
    <property type="entry name" value="cas_Csy3"/>
    <property type="match status" value="1"/>
</dbReference>
<sequence>MIVLCNQLSQIRSLFFSPGFFFWTHKKTGEEIPLETQTRTTLGLRDGFSKAYKKDGSIKKNLSRLELSYGNPQTIDECILSPLTEFVSVRFSLQVTAYSRELHSCSDPAVRKVLKEFASACAQFGIYNDLAERYLLNILMGRWLWLNQKTKSTEISITDLDDNCIYTITDVHKRRRTNDLSTFEENYKKLANRFSKALMNDNDYWDLVIEARLKFRDFAEIFPSQVFSDDGKDRSRTYATYKHGDMNQVIFTSYKLAAAIHTIDDWFPGADMWLRVSAYGSDRQHSTAHRHPETGNDIYSLMKHADEFTKLLESGDQIPHETLNKIRYLAAMMVCGGLRQVGEE</sequence>
<gene>
    <name evidence="1" type="primary">csy3</name>
    <name evidence="1" type="ORF">GCM10023116_27020</name>
</gene>
<dbReference type="InterPro" id="IPR013399">
    <property type="entry name" value="CRISPR-assoc_prot_Csy3"/>
</dbReference>
<protein>
    <submittedName>
        <fullName evidence="1">Type I-F CRISPR-associated protein Csy3</fullName>
    </submittedName>
</protein>
<proteinExistence type="predicted"/>
<dbReference type="EMBL" id="BAABFL010000394">
    <property type="protein sequence ID" value="GAA4650419.1"/>
    <property type="molecule type" value="Genomic_DNA"/>
</dbReference>
<accession>A0ABP8V4E4</accession>